<evidence type="ECO:0000256" key="6">
    <source>
        <dbReference type="ARBA" id="ARBA00023136"/>
    </source>
</evidence>
<comment type="subcellular location">
    <subcellularLocation>
        <location evidence="2">Endomembrane system</location>
    </subcellularLocation>
    <subcellularLocation>
        <location evidence="1">Membrane</location>
        <topology evidence="1">Single-pass membrane protein</topology>
    </subcellularLocation>
</comment>
<dbReference type="PRINTS" id="PR00261">
    <property type="entry name" value="LDLRECEPTOR"/>
</dbReference>
<dbReference type="InterPro" id="IPR002172">
    <property type="entry name" value="LDrepeatLR_classA_rpt"/>
</dbReference>
<dbReference type="GO" id="GO:0012505">
    <property type="term" value="C:endomembrane system"/>
    <property type="evidence" value="ECO:0007669"/>
    <property type="project" value="UniProtKB-SubCell"/>
</dbReference>
<evidence type="ECO:0000256" key="5">
    <source>
        <dbReference type="ARBA" id="ARBA00022989"/>
    </source>
</evidence>
<accession>A0A6J2U2R4</accession>
<dbReference type="GeneID" id="115629449"/>
<evidence type="ECO:0000256" key="7">
    <source>
        <dbReference type="ARBA" id="ARBA00023157"/>
    </source>
</evidence>
<dbReference type="SMART" id="SM00032">
    <property type="entry name" value="CCP"/>
    <property type="match status" value="2"/>
</dbReference>
<feature type="disulfide bond" evidence="9">
    <location>
        <begin position="254"/>
        <end position="281"/>
    </location>
</feature>
<organism evidence="13 14">
    <name type="scientific">Drosophila lebanonensis</name>
    <name type="common">Fruit fly</name>
    <name type="synonym">Scaptodrosophila lebanonensis</name>
    <dbReference type="NCBI Taxonomy" id="7225"/>
    <lineage>
        <taxon>Eukaryota</taxon>
        <taxon>Metazoa</taxon>
        <taxon>Ecdysozoa</taxon>
        <taxon>Arthropoda</taxon>
        <taxon>Hexapoda</taxon>
        <taxon>Insecta</taxon>
        <taxon>Pterygota</taxon>
        <taxon>Neoptera</taxon>
        <taxon>Endopterygota</taxon>
        <taxon>Diptera</taxon>
        <taxon>Brachycera</taxon>
        <taxon>Muscomorpha</taxon>
        <taxon>Ephydroidea</taxon>
        <taxon>Drosophilidae</taxon>
        <taxon>Scaptodrosophila</taxon>
    </lineage>
</organism>
<keyword evidence="4" id="KW-0677">Repeat</keyword>
<dbReference type="RefSeq" id="XP_030381773.1">
    <property type="nucleotide sequence ID" value="XM_030525913.1"/>
</dbReference>
<dbReference type="InterPro" id="IPR043504">
    <property type="entry name" value="Peptidase_S1_PA_chymotrypsin"/>
</dbReference>
<dbReference type="InterPro" id="IPR023415">
    <property type="entry name" value="LDLR_class-A_CS"/>
</dbReference>
<proteinExistence type="predicted"/>
<feature type="disulfide bond" evidence="8">
    <location>
        <begin position="70"/>
        <end position="82"/>
    </location>
</feature>
<dbReference type="PROSITE" id="PS50240">
    <property type="entry name" value="TRYPSIN_DOM"/>
    <property type="match status" value="1"/>
</dbReference>
<dbReference type="InterPro" id="IPR050685">
    <property type="entry name" value="LDLR"/>
</dbReference>
<dbReference type="PROSITE" id="PS01209">
    <property type="entry name" value="LDLRA_1"/>
    <property type="match status" value="2"/>
</dbReference>
<dbReference type="InterPro" id="IPR009003">
    <property type="entry name" value="Peptidase_S1_PA"/>
</dbReference>
<dbReference type="CDD" id="cd00033">
    <property type="entry name" value="CCP"/>
    <property type="match status" value="2"/>
</dbReference>
<keyword evidence="14" id="KW-0378">Hydrolase</keyword>
<dbReference type="InterPro" id="IPR001254">
    <property type="entry name" value="Trypsin_dom"/>
</dbReference>
<dbReference type="SMART" id="SM00192">
    <property type="entry name" value="LDLa"/>
    <property type="match status" value="4"/>
</dbReference>
<dbReference type="Pfam" id="PF00084">
    <property type="entry name" value="Sushi"/>
    <property type="match status" value="2"/>
</dbReference>
<dbReference type="AlphaFoldDB" id="A0A6J2U2R4"/>
<name>A0A6J2U2R4_DROLE</name>
<feature type="disulfide bond" evidence="8">
    <location>
        <begin position="165"/>
        <end position="177"/>
    </location>
</feature>
<feature type="disulfide bond" evidence="8">
    <location>
        <begin position="77"/>
        <end position="95"/>
    </location>
</feature>
<dbReference type="InterPro" id="IPR000436">
    <property type="entry name" value="Sushi_SCR_CCP_dom"/>
</dbReference>
<dbReference type="OrthoDB" id="2019384at2759"/>
<dbReference type="Gene3D" id="2.40.10.10">
    <property type="entry name" value="Trypsin-like serine proteases"/>
    <property type="match status" value="1"/>
</dbReference>
<evidence type="ECO:0000256" key="3">
    <source>
        <dbReference type="ARBA" id="ARBA00022692"/>
    </source>
</evidence>
<feature type="disulfide bond" evidence="8">
    <location>
        <begin position="172"/>
        <end position="190"/>
    </location>
</feature>
<feature type="disulfide bond" evidence="8">
    <location>
        <begin position="123"/>
        <end position="135"/>
    </location>
</feature>
<dbReference type="GO" id="GO:0004252">
    <property type="term" value="F:serine-type endopeptidase activity"/>
    <property type="evidence" value="ECO:0007669"/>
    <property type="project" value="InterPro"/>
</dbReference>
<feature type="chain" id="PRO_5026811356" evidence="10">
    <location>
        <begin position="26"/>
        <end position="629"/>
    </location>
</feature>
<evidence type="ECO:0000256" key="10">
    <source>
        <dbReference type="SAM" id="SignalP"/>
    </source>
</evidence>
<dbReference type="SUPFAM" id="SSF57424">
    <property type="entry name" value="LDL receptor-like module"/>
    <property type="match status" value="4"/>
</dbReference>
<evidence type="ECO:0000256" key="8">
    <source>
        <dbReference type="PROSITE-ProRule" id="PRU00124"/>
    </source>
</evidence>
<dbReference type="PROSITE" id="PS50923">
    <property type="entry name" value="SUSHI"/>
    <property type="match status" value="2"/>
</dbReference>
<keyword evidence="6" id="KW-0472">Membrane</keyword>
<evidence type="ECO:0000259" key="12">
    <source>
        <dbReference type="PROSITE" id="PS50923"/>
    </source>
</evidence>
<comment type="caution">
    <text evidence="9">Lacks conserved residue(s) required for the propagation of feature annotation.</text>
</comment>
<dbReference type="PROSITE" id="PS50068">
    <property type="entry name" value="LDLRA_2"/>
    <property type="match status" value="4"/>
</dbReference>
<dbReference type="GO" id="GO:0016192">
    <property type="term" value="P:vesicle-mediated transport"/>
    <property type="evidence" value="ECO:0007669"/>
    <property type="project" value="UniProtKB-ARBA"/>
</dbReference>
<feature type="domain" description="Sushi" evidence="12">
    <location>
        <begin position="298"/>
        <end position="357"/>
    </location>
</feature>
<dbReference type="InterPro" id="IPR018114">
    <property type="entry name" value="TRYPSIN_HIS"/>
</dbReference>
<dbReference type="SMART" id="SM00020">
    <property type="entry name" value="Tryp_SPc"/>
    <property type="match status" value="1"/>
</dbReference>
<dbReference type="Pfam" id="PF00089">
    <property type="entry name" value="Trypsin"/>
    <property type="match status" value="1"/>
</dbReference>
<evidence type="ECO:0000256" key="9">
    <source>
        <dbReference type="PROSITE-ProRule" id="PRU00302"/>
    </source>
</evidence>
<dbReference type="PANTHER" id="PTHR24270">
    <property type="entry name" value="LOW-DENSITY LIPOPROTEIN RECEPTOR-RELATED"/>
    <property type="match status" value="1"/>
</dbReference>
<dbReference type="SUPFAM" id="SSF57535">
    <property type="entry name" value="Complement control module/SCR domain"/>
    <property type="match status" value="1"/>
</dbReference>
<dbReference type="SUPFAM" id="SSF50494">
    <property type="entry name" value="Trypsin-like serine proteases"/>
    <property type="match status" value="1"/>
</dbReference>
<dbReference type="Gene3D" id="2.10.70.10">
    <property type="entry name" value="Complement Module, domain 1"/>
    <property type="match status" value="2"/>
</dbReference>
<dbReference type="Pfam" id="PF00057">
    <property type="entry name" value="Ldl_recept_a"/>
    <property type="match status" value="4"/>
</dbReference>
<protein>
    <submittedName>
        <fullName evidence="14">Modular serine protease</fullName>
    </submittedName>
</protein>
<feature type="domain" description="Peptidase S1" evidence="11">
    <location>
        <begin position="370"/>
        <end position="622"/>
    </location>
</feature>
<gene>
    <name evidence="14" type="primary">LOC115629449</name>
</gene>
<feature type="signal peptide" evidence="10">
    <location>
        <begin position="1"/>
        <end position="25"/>
    </location>
</feature>
<keyword evidence="5" id="KW-1133">Transmembrane helix</keyword>
<keyword evidence="7 9" id="KW-1015">Disulfide bond</keyword>
<evidence type="ECO:0000259" key="11">
    <source>
        <dbReference type="PROSITE" id="PS50240"/>
    </source>
</evidence>
<feature type="disulfide bond" evidence="8">
    <location>
        <begin position="27"/>
        <end position="39"/>
    </location>
</feature>
<keyword evidence="3" id="KW-0812">Transmembrane</keyword>
<dbReference type="GO" id="GO:0005886">
    <property type="term" value="C:plasma membrane"/>
    <property type="evidence" value="ECO:0007669"/>
    <property type="project" value="TreeGrafter"/>
</dbReference>
<dbReference type="CDD" id="cd00112">
    <property type="entry name" value="LDLa"/>
    <property type="match status" value="4"/>
</dbReference>
<keyword evidence="9" id="KW-0768">Sushi</keyword>
<keyword evidence="13" id="KW-1185">Reference proteome</keyword>
<evidence type="ECO:0000313" key="14">
    <source>
        <dbReference type="RefSeq" id="XP_030381773.1"/>
    </source>
</evidence>
<dbReference type="InterPro" id="IPR035976">
    <property type="entry name" value="Sushi/SCR/CCP_sf"/>
</dbReference>
<evidence type="ECO:0000313" key="13">
    <source>
        <dbReference type="Proteomes" id="UP000504634"/>
    </source>
</evidence>
<keyword evidence="10" id="KW-0732">Signal</keyword>
<sequence length="629" mass="69622">MKLTYFSSCILAAYTILININKTYAACSSSQFECDNGSCISSYSVCDGAKNCPDGSDETAIKCVSQRQHCSKPYFQCSYGACVIGTAGCNGIEECADGSDETVRRCGSDDDIREFDRRLQGNCQENEIKCPSGICIDKSKSLCDGKDDCGDGYDESVTLCGHMECPGYSFKCGSGGCISSTLVCNGQPDCFDGTDEAPLLCNTTGKTKPTMQPVGPVEQYGCPLPPRNERPILKDRSGNTLKPPITRATVYFSCEPGYTLVGESTSICSNRQWSVPVVPRCIKYCDAKGQFDGYSTKATCSIKGQNLDCTQRFHPPGTVVKFVCATGFQSQQATQPLPDMKCMEGGTWNRPRDRCIQECGQIATPVKKFSANGYSINNTAVPWHVGLYARYNEKDDNFICGGSLLTPDLVITAAHCVFDEAAGRPYSAETFQVIGSKYYRDYKRTTEEDRIRKVREIRVAQNYKGQEDNYYHDLALIVLEIPFDLNTVIRPICVSFASYAEKETINNNVRGKFAGWNYDGEHELQFVPAVSKMNSECYSNHLKDIKPDKFCIFTEGKSLACRGDSGGGYTALRHNDYFIQDEYRYFLYGVISNAPNADQCAHGITVLTNIQHFNEIIAKAIQESWENRA</sequence>
<dbReference type="Gene3D" id="4.10.400.10">
    <property type="entry name" value="Low-density Lipoprotein Receptor"/>
    <property type="match status" value="4"/>
</dbReference>
<evidence type="ECO:0000256" key="4">
    <source>
        <dbReference type="ARBA" id="ARBA00022737"/>
    </source>
</evidence>
<feature type="domain" description="Sushi" evidence="12">
    <location>
        <begin position="220"/>
        <end position="283"/>
    </location>
</feature>
<evidence type="ECO:0000256" key="1">
    <source>
        <dbReference type="ARBA" id="ARBA00004167"/>
    </source>
</evidence>
<keyword evidence="14" id="KW-0645">Protease</keyword>
<dbReference type="InterPro" id="IPR036055">
    <property type="entry name" value="LDL_receptor-like_sf"/>
</dbReference>
<dbReference type="PROSITE" id="PS00134">
    <property type="entry name" value="TRYPSIN_HIS"/>
    <property type="match status" value="1"/>
</dbReference>
<evidence type="ECO:0000256" key="2">
    <source>
        <dbReference type="ARBA" id="ARBA00004308"/>
    </source>
</evidence>
<dbReference type="GO" id="GO:0006508">
    <property type="term" value="P:proteolysis"/>
    <property type="evidence" value="ECO:0007669"/>
    <property type="project" value="UniProtKB-KW"/>
</dbReference>
<dbReference type="CTD" id="42032"/>
<feature type="disulfide bond" evidence="8">
    <location>
        <begin position="34"/>
        <end position="52"/>
    </location>
</feature>
<dbReference type="Proteomes" id="UP000504634">
    <property type="component" value="Unplaced"/>
</dbReference>
<reference evidence="14" key="1">
    <citation type="submission" date="2025-08" db="UniProtKB">
        <authorList>
            <consortium name="RefSeq"/>
        </authorList>
    </citation>
    <scope>IDENTIFICATION</scope>
    <source>
        <strain evidence="14">11010-0011.00</strain>
        <tissue evidence="14">Whole body</tissue>
    </source>
</reference>